<feature type="region of interest" description="Disordered" evidence="1">
    <location>
        <begin position="132"/>
        <end position="159"/>
    </location>
</feature>
<evidence type="ECO:0000259" key="2">
    <source>
        <dbReference type="Pfam" id="PF14420"/>
    </source>
</evidence>
<dbReference type="EMBL" id="FJOG01000049">
    <property type="protein sequence ID" value="CZR67940.1"/>
    <property type="molecule type" value="Genomic_DNA"/>
</dbReference>
<dbReference type="PANTHER" id="PTHR38788:SF3">
    <property type="entry name" value="CLR5 DOMAIN-CONTAINING PROTEIN"/>
    <property type="match status" value="1"/>
</dbReference>
<name>A0A1L7XSC8_9HELO</name>
<gene>
    <name evidence="3" type="ORF">PAC_17839</name>
</gene>
<feature type="domain" description="Clr5" evidence="2">
    <location>
        <begin position="14"/>
        <end position="66"/>
    </location>
</feature>
<dbReference type="OrthoDB" id="5986190at2759"/>
<dbReference type="PANTHER" id="PTHR38788">
    <property type="entry name" value="CLR5 DOMAIN-CONTAINING PROTEIN"/>
    <property type="match status" value="1"/>
</dbReference>
<evidence type="ECO:0000313" key="3">
    <source>
        <dbReference type="EMBL" id="CZR67940.1"/>
    </source>
</evidence>
<proteinExistence type="predicted"/>
<dbReference type="STRING" id="576137.A0A1L7XSC8"/>
<reference evidence="3 4" key="1">
    <citation type="submission" date="2016-03" db="EMBL/GenBank/DDBJ databases">
        <authorList>
            <person name="Ploux O."/>
        </authorList>
    </citation>
    <scope>NUCLEOTIDE SEQUENCE [LARGE SCALE GENOMIC DNA]</scope>
    <source>
        <strain evidence="3 4">UAMH 11012</strain>
    </source>
</reference>
<sequence length="406" mass="46427">MSQSSSNKATDHSPEVWELQKARFTQHYINEDRPLREVQGMMSSLYGFRATERQYKRKIAQWKLEKYIRDDDMQVVLRKQLKRKLEEGKESEVSVNGKPVPPQKMQRFVQRKRLTDEAILAYEAGTPSYITCRTPFGESQQDGPHDPKSPSDKLDSGDTELARHCEKVDGGGLASEDPGTLHLCLSKSPTISTLEISSEVSKASPLLDDTKLVQEGDSYKLAMSRDNEKKIGCIQFALNNAWMEASDDFADAPQAGRQSVPENTPTNQDSELEVSIIPDVEPENHPTQTALSPFEQRSARYWLSDSPSWYHQHITPGNPLYYLTPYPITSPYTTLGRPEQILSKRERDAALEDLQLLRREKKFGGSKTRHPRLTDYDWEDYFDPEKVDWLLKFEGDVDLLRKVLDS</sequence>
<dbReference type="InterPro" id="IPR025676">
    <property type="entry name" value="Clr5_dom"/>
</dbReference>
<accession>A0A1L7XSC8</accession>
<evidence type="ECO:0000256" key="1">
    <source>
        <dbReference type="SAM" id="MobiDB-lite"/>
    </source>
</evidence>
<feature type="compositionally biased region" description="Basic and acidic residues" evidence="1">
    <location>
        <begin position="143"/>
        <end position="159"/>
    </location>
</feature>
<dbReference type="Proteomes" id="UP000184330">
    <property type="component" value="Unassembled WGS sequence"/>
</dbReference>
<organism evidence="3 4">
    <name type="scientific">Phialocephala subalpina</name>
    <dbReference type="NCBI Taxonomy" id="576137"/>
    <lineage>
        <taxon>Eukaryota</taxon>
        <taxon>Fungi</taxon>
        <taxon>Dikarya</taxon>
        <taxon>Ascomycota</taxon>
        <taxon>Pezizomycotina</taxon>
        <taxon>Leotiomycetes</taxon>
        <taxon>Helotiales</taxon>
        <taxon>Mollisiaceae</taxon>
        <taxon>Phialocephala</taxon>
        <taxon>Phialocephala fortinii species complex</taxon>
    </lineage>
</organism>
<evidence type="ECO:0000313" key="4">
    <source>
        <dbReference type="Proteomes" id="UP000184330"/>
    </source>
</evidence>
<protein>
    <recommendedName>
        <fullName evidence="2">Clr5 domain-containing protein</fullName>
    </recommendedName>
</protein>
<dbReference type="Pfam" id="PF14420">
    <property type="entry name" value="Clr5"/>
    <property type="match status" value="1"/>
</dbReference>
<keyword evidence="4" id="KW-1185">Reference proteome</keyword>
<dbReference type="AlphaFoldDB" id="A0A1L7XSC8"/>